<dbReference type="InterPro" id="IPR022687">
    <property type="entry name" value="HTH_DTXR"/>
</dbReference>
<dbReference type="EMBL" id="LBBT01000252">
    <property type="protein sequence ID" value="KKY00682.1"/>
    <property type="molecule type" value="Genomic_DNA"/>
</dbReference>
<accession>A0A0M3DH25</accession>
<dbReference type="InterPro" id="IPR036421">
    <property type="entry name" value="Fe_dep_repressor_sf"/>
</dbReference>
<dbReference type="Proteomes" id="UP000034407">
    <property type="component" value="Unassembled WGS sequence"/>
</dbReference>
<keyword evidence="4" id="KW-0963">Cytoplasm</keyword>
<evidence type="ECO:0000256" key="4">
    <source>
        <dbReference type="ARBA" id="ARBA00022490"/>
    </source>
</evidence>
<evidence type="ECO:0000256" key="3">
    <source>
        <dbReference type="ARBA" id="ARBA00011738"/>
    </source>
</evidence>
<comment type="subcellular location">
    <subcellularLocation>
        <location evidence="1">Cytoplasm</location>
    </subcellularLocation>
</comment>
<sequence length="161" mass="19010">MRLDLGGESLRDLNQFYTFKEYMKDNSLSPNEEDYIEMIYRLQSENESVKIKDLSKALNIKPSSVSNMVRKLQQKKLLTHELYGSINLSDLGADMGKKFLERHNTIYEFLKLIGLDEYLHEETEKIEHTISLETLVRINNLINFFEENEGILERLKIYQNL</sequence>
<protein>
    <recommendedName>
        <fullName evidence="11">Manganese transport regulator</fullName>
    </recommendedName>
</protein>
<comment type="similarity">
    <text evidence="2">Belongs to the DtxR/MntR family.</text>
</comment>
<dbReference type="PROSITE" id="PS50944">
    <property type="entry name" value="HTH_DTXR"/>
    <property type="match status" value="1"/>
</dbReference>
<dbReference type="PANTHER" id="PTHR33238:SF11">
    <property type="entry name" value="TRANSCRIPTIONAL REGULATOR MNTR"/>
    <property type="match status" value="1"/>
</dbReference>
<dbReference type="InterPro" id="IPR036388">
    <property type="entry name" value="WH-like_DNA-bd_sf"/>
</dbReference>
<evidence type="ECO:0000256" key="5">
    <source>
        <dbReference type="ARBA" id="ARBA00022491"/>
    </source>
</evidence>
<dbReference type="OrthoDB" id="9791355at2"/>
<dbReference type="InterPro" id="IPR036390">
    <property type="entry name" value="WH_DNA-bd_sf"/>
</dbReference>
<dbReference type="GO" id="GO:0046914">
    <property type="term" value="F:transition metal ion binding"/>
    <property type="evidence" value="ECO:0007669"/>
    <property type="project" value="InterPro"/>
</dbReference>
<evidence type="ECO:0000256" key="9">
    <source>
        <dbReference type="ARBA" id="ARBA00023163"/>
    </source>
</evidence>
<dbReference type="SUPFAM" id="SSF46785">
    <property type="entry name" value="Winged helix' DNA-binding domain"/>
    <property type="match status" value="1"/>
</dbReference>
<dbReference type="GO" id="GO:0003700">
    <property type="term" value="F:DNA-binding transcription factor activity"/>
    <property type="evidence" value="ECO:0007669"/>
    <property type="project" value="InterPro"/>
</dbReference>
<evidence type="ECO:0000256" key="10">
    <source>
        <dbReference type="ARBA" id="ARBA00023211"/>
    </source>
</evidence>
<dbReference type="Pfam" id="PF02742">
    <property type="entry name" value="Fe_dep_repr_C"/>
    <property type="match status" value="1"/>
</dbReference>
<keyword evidence="7" id="KW-0238">DNA-binding</keyword>
<evidence type="ECO:0000313" key="14">
    <source>
        <dbReference type="Proteomes" id="UP000034407"/>
    </source>
</evidence>
<evidence type="ECO:0000259" key="12">
    <source>
        <dbReference type="PROSITE" id="PS50944"/>
    </source>
</evidence>
<evidence type="ECO:0000256" key="7">
    <source>
        <dbReference type="ARBA" id="ARBA00023125"/>
    </source>
</evidence>
<evidence type="ECO:0000256" key="8">
    <source>
        <dbReference type="ARBA" id="ARBA00023159"/>
    </source>
</evidence>
<dbReference type="InterPro" id="IPR001367">
    <property type="entry name" value="Fe_dep_repressor"/>
</dbReference>
<evidence type="ECO:0000313" key="13">
    <source>
        <dbReference type="EMBL" id="KKY00682.1"/>
    </source>
</evidence>
<dbReference type="GO" id="GO:0046983">
    <property type="term" value="F:protein dimerization activity"/>
    <property type="evidence" value="ECO:0007669"/>
    <property type="project" value="InterPro"/>
</dbReference>
<dbReference type="InterPro" id="IPR022689">
    <property type="entry name" value="Iron_dep_repressor"/>
</dbReference>
<dbReference type="AlphaFoldDB" id="A0A0M3DH25"/>
<dbReference type="Gene3D" id="1.10.60.10">
    <property type="entry name" value="Iron dependent repressor, metal binding and dimerisation domain"/>
    <property type="match status" value="1"/>
</dbReference>
<name>A0A0M3DH25_9FIRM</name>
<feature type="domain" description="HTH dtxR-type" evidence="12">
    <location>
        <begin position="28"/>
        <end position="89"/>
    </location>
</feature>
<dbReference type="GO" id="GO:0003677">
    <property type="term" value="F:DNA binding"/>
    <property type="evidence" value="ECO:0007669"/>
    <property type="project" value="UniProtKB-KW"/>
</dbReference>
<dbReference type="InterPro" id="IPR050536">
    <property type="entry name" value="DtxR_MntR_Metal-Reg"/>
</dbReference>
<dbReference type="PATRIC" id="fig|1629550.3.peg.2051"/>
<comment type="subunit">
    <text evidence="3">Homodimer.</text>
</comment>
<keyword evidence="8" id="KW-0010">Activator</keyword>
<evidence type="ECO:0000256" key="11">
    <source>
        <dbReference type="ARBA" id="ARBA00032593"/>
    </source>
</evidence>
<dbReference type="SUPFAM" id="SSF47979">
    <property type="entry name" value="Iron-dependent repressor protein, dimerization domain"/>
    <property type="match status" value="1"/>
</dbReference>
<dbReference type="Pfam" id="PF01325">
    <property type="entry name" value="Fe_dep_repress"/>
    <property type="match status" value="1"/>
</dbReference>
<keyword evidence="10" id="KW-0464">Manganese</keyword>
<keyword evidence="6" id="KW-0805">Transcription regulation</keyword>
<gene>
    <name evidence="13" type="ORF">VN21_13035</name>
</gene>
<dbReference type="GO" id="GO:0005737">
    <property type="term" value="C:cytoplasm"/>
    <property type="evidence" value="ECO:0007669"/>
    <property type="project" value="UniProtKB-SubCell"/>
</dbReference>
<dbReference type="SMART" id="SM00529">
    <property type="entry name" value="HTH_DTXR"/>
    <property type="match status" value="1"/>
</dbReference>
<dbReference type="Gene3D" id="1.10.10.10">
    <property type="entry name" value="Winged helix-like DNA-binding domain superfamily/Winged helix DNA-binding domain"/>
    <property type="match status" value="1"/>
</dbReference>
<evidence type="ECO:0000256" key="2">
    <source>
        <dbReference type="ARBA" id="ARBA00007871"/>
    </source>
</evidence>
<keyword evidence="5" id="KW-0678">Repressor</keyword>
<dbReference type="PANTHER" id="PTHR33238">
    <property type="entry name" value="IRON (METAL) DEPENDENT REPRESSOR, DTXR FAMILY"/>
    <property type="match status" value="1"/>
</dbReference>
<organism evidence="13 14">
    <name type="scientific">Paraclostridium benzoelyticum</name>
    <dbReference type="NCBI Taxonomy" id="1629550"/>
    <lineage>
        <taxon>Bacteria</taxon>
        <taxon>Bacillati</taxon>
        <taxon>Bacillota</taxon>
        <taxon>Clostridia</taxon>
        <taxon>Peptostreptococcales</taxon>
        <taxon>Peptostreptococcaceae</taxon>
        <taxon>Paraclostridium</taxon>
    </lineage>
</organism>
<evidence type="ECO:0000256" key="6">
    <source>
        <dbReference type="ARBA" id="ARBA00023015"/>
    </source>
</evidence>
<comment type="caution">
    <text evidence="13">The sequence shown here is derived from an EMBL/GenBank/DDBJ whole genome shotgun (WGS) entry which is preliminary data.</text>
</comment>
<proteinExistence type="inferred from homology"/>
<keyword evidence="14" id="KW-1185">Reference proteome</keyword>
<keyword evidence="9" id="KW-0804">Transcription</keyword>
<reference evidence="13 14" key="1">
    <citation type="submission" date="2015-04" db="EMBL/GenBank/DDBJ databases">
        <title>Microcin producing Clostridium sp. JC272T.</title>
        <authorList>
            <person name="Jyothsna T."/>
            <person name="Sasikala C."/>
            <person name="Ramana C."/>
        </authorList>
    </citation>
    <scope>NUCLEOTIDE SEQUENCE [LARGE SCALE GENOMIC DNA]</scope>
    <source>
        <strain evidence="13 14">JC272</strain>
    </source>
</reference>
<evidence type="ECO:0000256" key="1">
    <source>
        <dbReference type="ARBA" id="ARBA00004496"/>
    </source>
</evidence>